<evidence type="ECO:0000313" key="12">
    <source>
        <dbReference type="Proteomes" id="UP000664521"/>
    </source>
</evidence>
<dbReference type="PIRSF" id="PIRSF000484">
    <property type="entry name" value="NAPRT"/>
    <property type="match status" value="1"/>
</dbReference>
<proteinExistence type="inferred from homology"/>
<dbReference type="GO" id="GO:0016757">
    <property type="term" value="F:glycosyltransferase activity"/>
    <property type="evidence" value="ECO:0007669"/>
    <property type="project" value="UniProtKB-KW"/>
</dbReference>
<dbReference type="Proteomes" id="UP000664521">
    <property type="component" value="Unassembled WGS sequence"/>
</dbReference>
<evidence type="ECO:0000259" key="9">
    <source>
        <dbReference type="Pfam" id="PF04095"/>
    </source>
</evidence>
<dbReference type="GO" id="GO:0004516">
    <property type="term" value="F:nicotinate phosphoribosyltransferase activity"/>
    <property type="evidence" value="ECO:0007669"/>
    <property type="project" value="UniProtKB-EC"/>
</dbReference>
<dbReference type="InterPro" id="IPR036068">
    <property type="entry name" value="Nicotinate_pribotase-like_C"/>
</dbReference>
<dbReference type="InterPro" id="IPR041525">
    <property type="entry name" value="N/Namide_PRibTrfase"/>
</dbReference>
<dbReference type="PANTHER" id="PTHR11098:SF1">
    <property type="entry name" value="NICOTINATE PHOSPHORIBOSYLTRANSFERASE"/>
    <property type="match status" value="1"/>
</dbReference>
<dbReference type="EMBL" id="CAJPDS010000064">
    <property type="protein sequence ID" value="CAF9932716.1"/>
    <property type="molecule type" value="Genomic_DNA"/>
</dbReference>
<keyword evidence="5" id="KW-0436">Ligase</keyword>
<dbReference type="Gene3D" id="3.20.140.10">
    <property type="entry name" value="nicotinate phosphoribosyltransferase"/>
    <property type="match status" value="1"/>
</dbReference>
<dbReference type="Pfam" id="PF04095">
    <property type="entry name" value="NAPRTase"/>
    <property type="match status" value="2"/>
</dbReference>
<evidence type="ECO:0000256" key="5">
    <source>
        <dbReference type="ARBA" id="ARBA00022598"/>
    </source>
</evidence>
<name>A0A8H3FXX9_9LECA</name>
<sequence length="497" mass="55484">MTEANSPGAALPEGLCSLLDTDLYKLTMQCAILKYLPDVPVTYAFTNRTPHMRLTRDAYRWLEKQVEKLGNIAVSLDELQFLRKTCPYLTSTYLRFLSSFRLRPTRQVHTTFTPLRDTGSPEDVGDLRIDVEGRWLDTILYEVPLLALISEAYFKFCDKDWNHDDQQERAYDKGVKLMANGCVFSEFGSRRRRNYHTQDLVLQGLTRASDEALQQGWQGKLGGTSNVHFAMKYGILPVGTVAHEWFMGIASITNDYTHANETALRYWVGCFGEGVLGIALTDTFGTPIFLKAFSRTMPTPHEADTDAVATQIPGATDAPVSPPDSPKREQPGLDYVASKGRSYAQIFQGVRQDSGNPVEFVKLMRDFYRSEGITDKKTIVFSDSLNVERCLEYKKAAEEAGFSPTFGVGTFLTNDFTHLTNGTKSDPLNIVIKLSSANGRPAIKISDNVGKNTGDLETVHKVKETLGYVERSWAQGNEKTRWGRGGAEASTATNQEK</sequence>
<comment type="similarity">
    <text evidence="2">Belongs to the NAPRTase family.</text>
</comment>
<evidence type="ECO:0000256" key="6">
    <source>
        <dbReference type="ARBA" id="ARBA00022642"/>
    </source>
</evidence>
<dbReference type="InterPro" id="IPR006406">
    <property type="entry name" value="Nic_PRibTrfase"/>
</dbReference>
<evidence type="ECO:0000256" key="8">
    <source>
        <dbReference type="SAM" id="MobiDB-lite"/>
    </source>
</evidence>
<feature type="domain" description="Nicotinate/nicotinamide phosphoribosyltransferase" evidence="9">
    <location>
        <begin position="341"/>
        <end position="467"/>
    </location>
</feature>
<comment type="catalytic activity">
    <reaction evidence="7">
        <text>5-phospho-alpha-D-ribose 1-diphosphate + nicotinate + ATP + H2O = nicotinate beta-D-ribonucleotide + ADP + phosphate + diphosphate</text>
        <dbReference type="Rhea" id="RHEA:36163"/>
        <dbReference type="ChEBI" id="CHEBI:15377"/>
        <dbReference type="ChEBI" id="CHEBI:30616"/>
        <dbReference type="ChEBI" id="CHEBI:32544"/>
        <dbReference type="ChEBI" id="CHEBI:33019"/>
        <dbReference type="ChEBI" id="CHEBI:43474"/>
        <dbReference type="ChEBI" id="CHEBI:57502"/>
        <dbReference type="ChEBI" id="CHEBI:58017"/>
        <dbReference type="ChEBI" id="CHEBI:456216"/>
        <dbReference type="EC" id="6.3.4.21"/>
    </reaction>
</comment>
<keyword evidence="6" id="KW-0662">Pyridine nucleotide biosynthesis</keyword>
<feature type="domain" description="Nicotinate phosphoribosyltransferase N-terminal" evidence="10">
    <location>
        <begin position="19"/>
        <end position="150"/>
    </location>
</feature>
<dbReference type="AlphaFoldDB" id="A0A8H3FXX9"/>
<dbReference type="GO" id="GO:0034355">
    <property type="term" value="P:NAD+ biosynthetic process via the salvage pathway"/>
    <property type="evidence" value="ECO:0007669"/>
    <property type="project" value="TreeGrafter"/>
</dbReference>
<dbReference type="EC" id="6.3.4.21" evidence="3"/>
<keyword evidence="12" id="KW-1185">Reference proteome</keyword>
<evidence type="ECO:0000256" key="1">
    <source>
        <dbReference type="ARBA" id="ARBA00004952"/>
    </source>
</evidence>
<dbReference type="CDD" id="cd01401">
    <property type="entry name" value="PncB_like"/>
    <property type="match status" value="1"/>
</dbReference>
<evidence type="ECO:0000259" key="10">
    <source>
        <dbReference type="Pfam" id="PF17767"/>
    </source>
</evidence>
<dbReference type="OrthoDB" id="193380at2759"/>
<comment type="caution">
    <text evidence="11">The sequence shown here is derived from an EMBL/GenBank/DDBJ whole genome shotgun (WGS) entry which is preliminary data.</text>
</comment>
<organism evidence="11 12">
    <name type="scientific">Heterodermia speciosa</name>
    <dbReference type="NCBI Taxonomy" id="116794"/>
    <lineage>
        <taxon>Eukaryota</taxon>
        <taxon>Fungi</taxon>
        <taxon>Dikarya</taxon>
        <taxon>Ascomycota</taxon>
        <taxon>Pezizomycotina</taxon>
        <taxon>Lecanoromycetes</taxon>
        <taxon>OSLEUM clade</taxon>
        <taxon>Lecanoromycetidae</taxon>
        <taxon>Caliciales</taxon>
        <taxon>Physciaceae</taxon>
        <taxon>Heterodermia</taxon>
    </lineage>
</organism>
<evidence type="ECO:0000256" key="3">
    <source>
        <dbReference type="ARBA" id="ARBA00013236"/>
    </source>
</evidence>
<keyword evidence="11" id="KW-0328">Glycosyltransferase</keyword>
<feature type="region of interest" description="Disordered" evidence="8">
    <location>
        <begin position="477"/>
        <end position="497"/>
    </location>
</feature>
<keyword evidence="4" id="KW-0597">Phosphoprotein</keyword>
<dbReference type="UniPathway" id="UPA00253">
    <property type="reaction ID" value="UER00457"/>
</dbReference>
<feature type="domain" description="Nicotinate/nicotinamide phosphoribosyltransferase" evidence="9">
    <location>
        <begin position="184"/>
        <end position="295"/>
    </location>
</feature>
<keyword evidence="11" id="KW-0808">Transferase</keyword>
<evidence type="ECO:0000313" key="11">
    <source>
        <dbReference type="EMBL" id="CAF9932716.1"/>
    </source>
</evidence>
<evidence type="ECO:0000256" key="2">
    <source>
        <dbReference type="ARBA" id="ARBA00010897"/>
    </source>
</evidence>
<evidence type="ECO:0000256" key="4">
    <source>
        <dbReference type="ARBA" id="ARBA00022553"/>
    </source>
</evidence>
<dbReference type="SUPFAM" id="SSF54675">
    <property type="entry name" value="Nicotinate/Quinolinate PRTase N-terminal domain-like"/>
    <property type="match status" value="1"/>
</dbReference>
<dbReference type="PANTHER" id="PTHR11098">
    <property type="entry name" value="NICOTINATE PHOSPHORIBOSYLTRANSFERASE"/>
    <property type="match status" value="1"/>
</dbReference>
<comment type="pathway">
    <text evidence="1">Cofactor biosynthesis; NAD(+) biosynthesis; nicotinate D-ribonucleotide from nicotinate: step 1/1.</text>
</comment>
<dbReference type="InterPro" id="IPR040727">
    <property type="entry name" value="NAPRTase_N"/>
</dbReference>
<dbReference type="Pfam" id="PF17767">
    <property type="entry name" value="NAPRTase_N"/>
    <property type="match status" value="1"/>
</dbReference>
<gene>
    <name evidence="11" type="primary">NPT1</name>
    <name evidence="11" type="ORF">HETSPECPRED_008434</name>
</gene>
<reference evidence="11" key="1">
    <citation type="submission" date="2021-03" db="EMBL/GenBank/DDBJ databases">
        <authorList>
            <person name="Tagirdzhanova G."/>
        </authorList>
    </citation>
    <scope>NUCLEOTIDE SEQUENCE</scope>
</reference>
<dbReference type="InterPro" id="IPR007229">
    <property type="entry name" value="Nic_PRibTrfase-Fam"/>
</dbReference>
<protein>
    <recommendedName>
        <fullName evidence="3">nicotinate phosphoribosyltransferase</fullName>
        <ecNumber evidence="3">6.3.4.21</ecNumber>
    </recommendedName>
</protein>
<accession>A0A8H3FXX9</accession>
<evidence type="ECO:0000256" key="7">
    <source>
        <dbReference type="ARBA" id="ARBA00048668"/>
    </source>
</evidence>
<dbReference type="GO" id="GO:0005829">
    <property type="term" value="C:cytosol"/>
    <property type="evidence" value="ECO:0007669"/>
    <property type="project" value="TreeGrafter"/>
</dbReference>
<dbReference type="SUPFAM" id="SSF51690">
    <property type="entry name" value="Nicotinate/Quinolinate PRTase C-terminal domain-like"/>
    <property type="match status" value="1"/>
</dbReference>